<dbReference type="Proteomes" id="UP000002852">
    <property type="component" value="Unassembled WGS sequence"/>
</dbReference>
<reference evidence="2" key="4">
    <citation type="submission" date="2025-09" db="UniProtKB">
        <authorList>
            <consortium name="Ensembl"/>
        </authorList>
    </citation>
    <scope>IDENTIFICATION</scope>
    <source>
        <strain evidence="2">JP 163 A</strain>
    </source>
</reference>
<dbReference type="Ensembl" id="ENSXMAT00000022712.1">
    <property type="protein sequence ID" value="ENSXMAP00000039208.1"/>
    <property type="gene ID" value="ENSXMAG00000026141.1"/>
</dbReference>
<dbReference type="STRING" id="8083.ENSXMAP00000039208"/>
<dbReference type="InParanoid" id="A0A3B5R6B0"/>
<proteinExistence type="predicted"/>
<reference evidence="3" key="1">
    <citation type="submission" date="2012-01" db="EMBL/GenBank/DDBJ databases">
        <authorList>
            <person name="Walter R."/>
            <person name="Schartl M."/>
            <person name="Warren W."/>
        </authorList>
    </citation>
    <scope>NUCLEOTIDE SEQUENCE [LARGE SCALE GENOMIC DNA]</scope>
    <source>
        <strain evidence="3">JP 163 A</strain>
    </source>
</reference>
<dbReference type="InterPro" id="IPR007110">
    <property type="entry name" value="Ig-like_dom"/>
</dbReference>
<feature type="domain" description="Ig-like" evidence="1">
    <location>
        <begin position="27"/>
        <end position="116"/>
    </location>
</feature>
<reference evidence="2" key="3">
    <citation type="submission" date="2025-08" db="UniProtKB">
        <authorList>
            <consortium name="Ensembl"/>
        </authorList>
    </citation>
    <scope>IDENTIFICATION</scope>
    <source>
        <strain evidence="2">JP 163 A</strain>
    </source>
</reference>
<name>A0A3B5R6B0_XIPMA</name>
<dbReference type="PANTHER" id="PTHR47633">
    <property type="entry name" value="IMMUNOGLOBULIN"/>
    <property type="match status" value="1"/>
</dbReference>
<dbReference type="Pfam" id="PF07679">
    <property type="entry name" value="I-set"/>
    <property type="match status" value="1"/>
</dbReference>
<dbReference type="InterPro" id="IPR003598">
    <property type="entry name" value="Ig_sub2"/>
</dbReference>
<evidence type="ECO:0000313" key="3">
    <source>
        <dbReference type="Proteomes" id="UP000002852"/>
    </source>
</evidence>
<dbReference type="PANTHER" id="PTHR47633:SF4">
    <property type="entry name" value="MYOPALLADIN ISOFORM X1"/>
    <property type="match status" value="1"/>
</dbReference>
<evidence type="ECO:0000313" key="2">
    <source>
        <dbReference type="Ensembl" id="ENSXMAP00000039208.1"/>
    </source>
</evidence>
<dbReference type="InterPro" id="IPR003599">
    <property type="entry name" value="Ig_sub"/>
</dbReference>
<protein>
    <recommendedName>
        <fullName evidence="1">Ig-like domain-containing protein</fullName>
    </recommendedName>
</protein>
<dbReference type="FunFam" id="2.60.40.10:FF:000022">
    <property type="entry name" value="Cardiac titin"/>
    <property type="match status" value="1"/>
</dbReference>
<evidence type="ECO:0000259" key="1">
    <source>
        <dbReference type="PROSITE" id="PS50835"/>
    </source>
</evidence>
<dbReference type="OMA" id="QCKCEIS"/>
<dbReference type="SMART" id="SM00409">
    <property type="entry name" value="IG"/>
    <property type="match status" value="1"/>
</dbReference>
<dbReference type="InterPro" id="IPR013098">
    <property type="entry name" value="Ig_I-set"/>
</dbReference>
<dbReference type="PROSITE" id="PS50835">
    <property type="entry name" value="IG_LIKE"/>
    <property type="match status" value="1"/>
</dbReference>
<sequence length="159" mass="17189">LDLLLNRSLCLQLSSNHFISSAEAKKPPVFDVPLKPVTVDEGDKLSLRCHVCGSAPLKVQWMKDRKELSSAGSIRLGFSDGTASLEISSASKHDAGDYLCKATNEAGAEFCKAKVTVKETSTPKSTRNTPVCTASLTTEVCCRPSSSSRKREAKKVEDR</sequence>
<keyword evidence="3" id="KW-1185">Reference proteome</keyword>
<dbReference type="Gene3D" id="2.60.40.10">
    <property type="entry name" value="Immunoglobulins"/>
    <property type="match status" value="1"/>
</dbReference>
<dbReference type="GeneTree" id="ENSGT01110000267173"/>
<dbReference type="SUPFAM" id="SSF48726">
    <property type="entry name" value="Immunoglobulin"/>
    <property type="match status" value="1"/>
</dbReference>
<reference evidence="3" key="2">
    <citation type="journal article" date="2013" name="Nat. Genet.">
        <title>The genome of the platyfish, Xiphophorus maculatus, provides insights into evolutionary adaptation and several complex traits.</title>
        <authorList>
            <person name="Schartl M."/>
            <person name="Walter R.B."/>
            <person name="Shen Y."/>
            <person name="Garcia T."/>
            <person name="Catchen J."/>
            <person name="Amores A."/>
            <person name="Braasch I."/>
            <person name="Chalopin D."/>
            <person name="Volff J.N."/>
            <person name="Lesch K.P."/>
            <person name="Bisazza A."/>
            <person name="Minx P."/>
            <person name="Hillier L."/>
            <person name="Wilson R.K."/>
            <person name="Fuerstenberg S."/>
            <person name="Boore J."/>
            <person name="Searle S."/>
            <person name="Postlethwait J.H."/>
            <person name="Warren W.C."/>
        </authorList>
    </citation>
    <scope>NUCLEOTIDE SEQUENCE [LARGE SCALE GENOMIC DNA]</scope>
    <source>
        <strain evidence="3">JP 163 A</strain>
    </source>
</reference>
<dbReference type="InterPro" id="IPR013783">
    <property type="entry name" value="Ig-like_fold"/>
</dbReference>
<accession>A0A3B5R6B0</accession>
<organism evidence="2 3">
    <name type="scientific">Xiphophorus maculatus</name>
    <name type="common">Southern platyfish</name>
    <name type="synonym">Platypoecilus maculatus</name>
    <dbReference type="NCBI Taxonomy" id="8083"/>
    <lineage>
        <taxon>Eukaryota</taxon>
        <taxon>Metazoa</taxon>
        <taxon>Chordata</taxon>
        <taxon>Craniata</taxon>
        <taxon>Vertebrata</taxon>
        <taxon>Euteleostomi</taxon>
        <taxon>Actinopterygii</taxon>
        <taxon>Neopterygii</taxon>
        <taxon>Teleostei</taxon>
        <taxon>Neoteleostei</taxon>
        <taxon>Acanthomorphata</taxon>
        <taxon>Ovalentaria</taxon>
        <taxon>Atherinomorphae</taxon>
        <taxon>Cyprinodontiformes</taxon>
        <taxon>Poeciliidae</taxon>
        <taxon>Poeciliinae</taxon>
        <taxon>Xiphophorus</taxon>
    </lineage>
</organism>
<dbReference type="SMART" id="SM00408">
    <property type="entry name" value="IGc2"/>
    <property type="match status" value="1"/>
</dbReference>
<dbReference type="AlphaFoldDB" id="A0A3B5R6B0"/>
<dbReference type="InterPro" id="IPR036179">
    <property type="entry name" value="Ig-like_dom_sf"/>
</dbReference>